<keyword evidence="6 7" id="KW-0694">RNA-binding</keyword>
<evidence type="ECO:0000256" key="3">
    <source>
        <dbReference type="ARBA" id="ARBA00022722"/>
    </source>
</evidence>
<evidence type="ECO:0000256" key="8">
    <source>
        <dbReference type="NCBIfam" id="TIGR00188"/>
    </source>
</evidence>
<comment type="similarity">
    <text evidence="7">Belongs to the RnpA family.</text>
</comment>
<dbReference type="EC" id="3.1.26.5" evidence="7 8"/>
<evidence type="ECO:0000256" key="2">
    <source>
        <dbReference type="ARBA" id="ARBA00022694"/>
    </source>
</evidence>
<protein>
    <recommendedName>
        <fullName evidence="7 8">Ribonuclease P protein component</fullName>
        <shortName evidence="7">RNase P protein</shortName>
        <shortName evidence="7">RNaseP protein</shortName>
        <ecNumber evidence="7 8">3.1.26.5</ecNumber>
    </recommendedName>
    <alternativeName>
        <fullName evidence="7">Protein C5</fullName>
    </alternativeName>
</protein>
<dbReference type="GO" id="GO:0030677">
    <property type="term" value="C:ribonuclease P complex"/>
    <property type="evidence" value="ECO:0007669"/>
    <property type="project" value="TreeGrafter"/>
</dbReference>
<dbReference type="HAMAP" id="MF_00227">
    <property type="entry name" value="RNase_P"/>
    <property type="match status" value="1"/>
</dbReference>
<dbReference type="RefSeq" id="WP_110443973.1">
    <property type="nucleotide sequence ID" value="NZ_QGLM01000017.1"/>
</dbReference>
<evidence type="ECO:0000256" key="7">
    <source>
        <dbReference type="HAMAP-Rule" id="MF_00227"/>
    </source>
</evidence>
<dbReference type="AlphaFoldDB" id="A0A318MRH1"/>
<comment type="subunit">
    <text evidence="7">Consists of a catalytic RNA component (M1 or rnpB) and a protein subunit.</text>
</comment>
<evidence type="ECO:0000256" key="5">
    <source>
        <dbReference type="ARBA" id="ARBA00022801"/>
    </source>
</evidence>
<dbReference type="PANTHER" id="PTHR33992">
    <property type="entry name" value="RIBONUCLEASE P PROTEIN COMPONENT"/>
    <property type="match status" value="1"/>
</dbReference>
<dbReference type="Gene3D" id="3.30.230.10">
    <property type="match status" value="1"/>
</dbReference>
<dbReference type="InterPro" id="IPR020539">
    <property type="entry name" value="RNase_P_CS"/>
</dbReference>
<evidence type="ECO:0000256" key="1">
    <source>
        <dbReference type="ARBA" id="ARBA00002663"/>
    </source>
</evidence>
<reference evidence="9 10" key="1">
    <citation type="submission" date="2018-05" db="EMBL/GenBank/DDBJ databases">
        <title>Reference genomes for bee gut microbiota database.</title>
        <authorList>
            <person name="Ellegaard K.M."/>
        </authorList>
    </citation>
    <scope>NUCLEOTIDE SEQUENCE [LARGE SCALE GENOMIC DNA]</scope>
    <source>
        <strain evidence="9 10">ESL0167</strain>
    </source>
</reference>
<gene>
    <name evidence="7" type="primary">rnpA</name>
    <name evidence="9" type="ORF">DKK76_07160</name>
</gene>
<evidence type="ECO:0000313" key="9">
    <source>
        <dbReference type="EMBL" id="PXY95111.1"/>
    </source>
</evidence>
<dbReference type="InterPro" id="IPR000100">
    <property type="entry name" value="RNase_P"/>
</dbReference>
<comment type="caution">
    <text evidence="9">The sequence shown here is derived from an EMBL/GenBank/DDBJ whole genome shotgun (WGS) entry which is preliminary data.</text>
</comment>
<keyword evidence="4 7" id="KW-0255">Endonuclease</keyword>
<organism evidence="9 10">
    <name type="scientific">Frischella perrara</name>
    <dbReference type="NCBI Taxonomy" id="1267021"/>
    <lineage>
        <taxon>Bacteria</taxon>
        <taxon>Pseudomonadati</taxon>
        <taxon>Pseudomonadota</taxon>
        <taxon>Gammaproteobacteria</taxon>
        <taxon>Orbales</taxon>
        <taxon>Orbaceae</taxon>
        <taxon>Frischella</taxon>
    </lineage>
</organism>
<dbReference type="EMBL" id="QGLM01000017">
    <property type="protein sequence ID" value="PXY95111.1"/>
    <property type="molecule type" value="Genomic_DNA"/>
</dbReference>
<dbReference type="SUPFAM" id="SSF54211">
    <property type="entry name" value="Ribosomal protein S5 domain 2-like"/>
    <property type="match status" value="1"/>
</dbReference>
<dbReference type="GO" id="GO:0001682">
    <property type="term" value="P:tRNA 5'-leader removal"/>
    <property type="evidence" value="ECO:0007669"/>
    <property type="project" value="UniProtKB-UniRule"/>
</dbReference>
<dbReference type="GO" id="GO:0042781">
    <property type="term" value="F:3'-tRNA processing endoribonuclease activity"/>
    <property type="evidence" value="ECO:0007669"/>
    <property type="project" value="TreeGrafter"/>
</dbReference>
<dbReference type="Proteomes" id="UP000247838">
    <property type="component" value="Unassembled WGS sequence"/>
</dbReference>
<keyword evidence="3 7" id="KW-0540">Nuclease</keyword>
<sequence length="120" mass="14212">MNQLSFDRELRLLTPSHFNHVFSQSVRVGSPYITFVFRNNHVDHPRLGFAIAKKQVKRAHERNRLKRVIREDFRLRQNQIPAVDIIVMARTAAVALDNKEIRTILDKLWQRLLSDQKNKN</sequence>
<dbReference type="NCBIfam" id="TIGR00188">
    <property type="entry name" value="rnpA"/>
    <property type="match status" value="1"/>
</dbReference>
<dbReference type="Pfam" id="PF00825">
    <property type="entry name" value="Ribonuclease_P"/>
    <property type="match status" value="1"/>
</dbReference>
<dbReference type="PROSITE" id="PS00648">
    <property type="entry name" value="RIBONUCLEASE_P"/>
    <property type="match status" value="1"/>
</dbReference>
<evidence type="ECO:0000256" key="6">
    <source>
        <dbReference type="ARBA" id="ARBA00022884"/>
    </source>
</evidence>
<evidence type="ECO:0000256" key="4">
    <source>
        <dbReference type="ARBA" id="ARBA00022759"/>
    </source>
</evidence>
<dbReference type="GO" id="GO:0004526">
    <property type="term" value="F:ribonuclease P activity"/>
    <property type="evidence" value="ECO:0007669"/>
    <property type="project" value="UniProtKB-UniRule"/>
</dbReference>
<dbReference type="InterPro" id="IPR020568">
    <property type="entry name" value="Ribosomal_Su5_D2-typ_SF"/>
</dbReference>
<evidence type="ECO:0000313" key="10">
    <source>
        <dbReference type="Proteomes" id="UP000247838"/>
    </source>
</evidence>
<accession>A0A318MRH1</accession>
<comment type="catalytic activity">
    <reaction evidence="7">
        <text>Endonucleolytic cleavage of RNA, removing 5'-extranucleotides from tRNA precursor.</text>
        <dbReference type="EC" id="3.1.26.5"/>
    </reaction>
</comment>
<dbReference type="GO" id="GO:0000049">
    <property type="term" value="F:tRNA binding"/>
    <property type="evidence" value="ECO:0007669"/>
    <property type="project" value="UniProtKB-UniRule"/>
</dbReference>
<dbReference type="InterPro" id="IPR014721">
    <property type="entry name" value="Ribsml_uS5_D2-typ_fold_subgr"/>
</dbReference>
<keyword evidence="5 7" id="KW-0378">Hydrolase</keyword>
<dbReference type="PANTHER" id="PTHR33992:SF1">
    <property type="entry name" value="RIBONUCLEASE P PROTEIN COMPONENT"/>
    <property type="match status" value="1"/>
</dbReference>
<comment type="function">
    <text evidence="1 7">RNaseP catalyzes the removal of the 5'-leader sequence from pre-tRNA to produce the mature 5'-terminus. It can also cleave other RNA substrates such as 4.5S RNA. The protein component plays an auxiliary but essential role in vivo by binding to the 5'-leader sequence and broadening the substrate specificity of the ribozyme.</text>
</comment>
<keyword evidence="2 7" id="KW-0819">tRNA processing</keyword>
<name>A0A318MRH1_FRIPE</name>
<proteinExistence type="inferred from homology"/>